<keyword evidence="5" id="KW-1015">Disulfide bond</keyword>
<dbReference type="GO" id="GO:0004252">
    <property type="term" value="F:serine-type endopeptidase activity"/>
    <property type="evidence" value="ECO:0007669"/>
    <property type="project" value="InterPro"/>
</dbReference>
<evidence type="ECO:0000256" key="5">
    <source>
        <dbReference type="ARBA" id="ARBA00023157"/>
    </source>
</evidence>
<keyword evidence="9" id="KW-1185">Reference proteome</keyword>
<dbReference type="Pfam" id="PF00089">
    <property type="entry name" value="Trypsin"/>
    <property type="match status" value="1"/>
</dbReference>
<dbReference type="InterPro" id="IPR009003">
    <property type="entry name" value="Peptidase_S1_PA"/>
</dbReference>
<keyword evidence="2" id="KW-0964">Secreted</keyword>
<dbReference type="GO" id="GO:0005576">
    <property type="term" value="C:extracellular region"/>
    <property type="evidence" value="ECO:0007669"/>
    <property type="project" value="UniProtKB-SubCell"/>
</dbReference>
<keyword evidence="4" id="KW-0843">Virulence</keyword>
<comment type="caution">
    <text evidence="8">The sequence shown here is derived from an EMBL/GenBank/DDBJ whole genome shotgun (WGS) entry which is preliminary data.</text>
</comment>
<dbReference type="InterPro" id="IPR050430">
    <property type="entry name" value="Peptidase_S1"/>
</dbReference>
<evidence type="ECO:0000256" key="2">
    <source>
        <dbReference type="ARBA" id="ARBA00022525"/>
    </source>
</evidence>
<accession>A0A3M6V883</accession>
<dbReference type="STRING" id="542832.A0A3M6V883"/>
<evidence type="ECO:0000256" key="4">
    <source>
        <dbReference type="ARBA" id="ARBA00023026"/>
    </source>
</evidence>
<dbReference type="CDD" id="cd00190">
    <property type="entry name" value="Tryp_SPc"/>
    <property type="match status" value="1"/>
</dbReference>
<dbReference type="PANTHER" id="PTHR24276:SF98">
    <property type="entry name" value="FI18310P1-RELATED"/>
    <property type="match status" value="1"/>
</dbReference>
<evidence type="ECO:0000256" key="3">
    <source>
        <dbReference type="ARBA" id="ARBA00022729"/>
    </source>
</evidence>
<evidence type="ECO:0000259" key="7">
    <source>
        <dbReference type="PROSITE" id="PS50240"/>
    </source>
</evidence>
<dbReference type="OrthoDB" id="160172at2759"/>
<dbReference type="VEuPathDB" id="FungiDB:DD237_008498"/>
<evidence type="ECO:0000313" key="9">
    <source>
        <dbReference type="Proteomes" id="UP000282087"/>
    </source>
</evidence>
<organism evidence="8 9">
    <name type="scientific">Peronospora effusa</name>
    <dbReference type="NCBI Taxonomy" id="542832"/>
    <lineage>
        <taxon>Eukaryota</taxon>
        <taxon>Sar</taxon>
        <taxon>Stramenopiles</taxon>
        <taxon>Oomycota</taxon>
        <taxon>Peronosporomycetes</taxon>
        <taxon>Peronosporales</taxon>
        <taxon>Peronosporaceae</taxon>
        <taxon>Peronospora</taxon>
    </lineage>
</organism>
<keyword evidence="3" id="KW-0732">Signal</keyword>
<dbReference type="GO" id="GO:0006508">
    <property type="term" value="P:proteolysis"/>
    <property type="evidence" value="ECO:0007669"/>
    <property type="project" value="InterPro"/>
</dbReference>
<feature type="domain" description="Peptidase S1" evidence="7">
    <location>
        <begin position="13"/>
        <end position="256"/>
    </location>
</feature>
<dbReference type="InterPro" id="IPR001254">
    <property type="entry name" value="Trypsin_dom"/>
</dbReference>
<evidence type="ECO:0000313" key="8">
    <source>
        <dbReference type="EMBL" id="RMX62292.1"/>
    </source>
</evidence>
<name>A0A3M6V883_9STRA</name>
<reference evidence="8 9" key="1">
    <citation type="submission" date="2018-06" db="EMBL/GenBank/DDBJ databases">
        <title>Comparative genomics of downy mildews reveals potential adaptations to biotrophy.</title>
        <authorList>
            <person name="Fletcher K."/>
            <person name="Klosterman S.J."/>
            <person name="Derevnina L."/>
            <person name="Martin F."/>
            <person name="Koike S."/>
            <person name="Reyes Chin-Wo S."/>
            <person name="Mou B."/>
            <person name="Michelmore R."/>
        </authorList>
    </citation>
    <scope>NUCLEOTIDE SEQUENCE [LARGE SCALE GENOMIC DNA]</scope>
    <source>
        <strain evidence="8 9">R14</strain>
    </source>
</reference>
<dbReference type="PANTHER" id="PTHR24276">
    <property type="entry name" value="POLYSERASE-RELATED"/>
    <property type="match status" value="1"/>
</dbReference>
<protein>
    <recommendedName>
        <fullName evidence="7">Peptidase S1 domain-containing protein</fullName>
    </recommendedName>
</protein>
<dbReference type="PROSITE" id="PS50240">
    <property type="entry name" value="TRYPSIN_DOM"/>
    <property type="match status" value="1"/>
</dbReference>
<evidence type="ECO:0000256" key="1">
    <source>
        <dbReference type="ARBA" id="ARBA00004613"/>
    </source>
</evidence>
<evidence type="ECO:0000256" key="6">
    <source>
        <dbReference type="ARBA" id="ARBA00023180"/>
    </source>
</evidence>
<dbReference type="EMBL" id="QLLG01000775">
    <property type="protein sequence ID" value="RMX62292.1"/>
    <property type="molecule type" value="Genomic_DNA"/>
</dbReference>
<proteinExistence type="predicted"/>
<dbReference type="Gene3D" id="2.40.10.10">
    <property type="entry name" value="Trypsin-like serine proteases"/>
    <property type="match status" value="1"/>
</dbReference>
<gene>
    <name evidence="8" type="ORF">DD238_008540</name>
</gene>
<dbReference type="SUPFAM" id="SSF50494">
    <property type="entry name" value="Trypsin-like serine proteases"/>
    <property type="match status" value="1"/>
</dbReference>
<keyword evidence="6" id="KW-0325">Glycoprotein</keyword>
<comment type="subcellular location">
    <subcellularLocation>
        <location evidence="1">Secreted</location>
    </subcellularLocation>
</comment>
<dbReference type="Proteomes" id="UP000282087">
    <property type="component" value="Unassembled WGS sequence"/>
</dbReference>
<sequence length="257" mass="27360">MKVISTIISASLLIGSVTGLLGFVRVSPDGALCNRSLQQKRYMTGIRLSNGTFSMDNFNNCHDVLIKPSYVLTTNTCTLEDNAKFVVVGGLNAKGGDDGEMIEILSIYGHQGYNNETLSNNFAVLKLAREVPDNIKPVKLPTPGTDIQFGMSATGLGWGSSLDMLLKLNQKLVSNEECATVYFPLDMTSNVCAGGDAGKGMCSKDIGSPLILENFNGEDVLIGLMSAGNVTCGVKGYPAVFSRVSSVLDWINTAIEA</sequence>
<dbReference type="InterPro" id="IPR043504">
    <property type="entry name" value="Peptidase_S1_PA_chymotrypsin"/>
</dbReference>
<dbReference type="AlphaFoldDB" id="A0A3M6V883"/>
<dbReference type="SMART" id="SM00020">
    <property type="entry name" value="Tryp_SPc"/>
    <property type="match status" value="1"/>
</dbReference>